<dbReference type="EMBL" id="AAQH01000005">
    <property type="protein sequence ID" value="EAT12691.1"/>
    <property type="molecule type" value="Genomic_DNA"/>
</dbReference>
<feature type="domain" description="FAD-binding FR-type" evidence="4">
    <location>
        <begin position="15"/>
        <end position="124"/>
    </location>
</feature>
<dbReference type="PROSITE" id="PS51384">
    <property type="entry name" value="FAD_FR"/>
    <property type="match status" value="1"/>
</dbReference>
<dbReference type="InterPro" id="IPR017938">
    <property type="entry name" value="Riboflavin_synthase-like_b-brl"/>
</dbReference>
<dbReference type="InterPro" id="IPR039261">
    <property type="entry name" value="FNR_nucleotide-bd"/>
</dbReference>
<accession>Q1N3A0</accession>
<dbReference type="PANTHER" id="PTHR47354:SF7">
    <property type="entry name" value="NAD(P)H-FLAVIN REDUCTASE"/>
    <property type="match status" value="1"/>
</dbReference>
<name>Q1N3A0_9GAMM</name>
<dbReference type="Pfam" id="PF00175">
    <property type="entry name" value="NAD_binding_1"/>
    <property type="match status" value="1"/>
</dbReference>
<proteinExistence type="inferred from homology"/>
<reference evidence="5 6" key="1">
    <citation type="submission" date="2006-03" db="EMBL/GenBank/DDBJ databases">
        <authorList>
            <person name="Pinhassi J."/>
            <person name="Pedros-Alio C."/>
            <person name="Ferriera S."/>
            <person name="Johnson J."/>
            <person name="Kravitz S."/>
            <person name="Halpern A."/>
            <person name="Remington K."/>
            <person name="Beeson K."/>
            <person name="Tran B."/>
            <person name="Rogers Y.-H."/>
            <person name="Friedman R."/>
            <person name="Venter J.C."/>
        </authorList>
    </citation>
    <scope>NUCLEOTIDE SEQUENCE [LARGE SCALE GENOMIC DNA]</scope>
    <source>
        <strain evidence="5 6">RED65</strain>
    </source>
</reference>
<dbReference type="Gene3D" id="2.40.30.10">
    <property type="entry name" value="Translation factors"/>
    <property type="match status" value="1"/>
</dbReference>
<dbReference type="Proteomes" id="UP000004263">
    <property type="component" value="Unassembled WGS sequence"/>
</dbReference>
<evidence type="ECO:0000259" key="4">
    <source>
        <dbReference type="PROSITE" id="PS51384"/>
    </source>
</evidence>
<keyword evidence="6" id="KW-1185">Reference proteome</keyword>
<dbReference type="STRING" id="207949.RED65_13442"/>
<evidence type="ECO:0000313" key="5">
    <source>
        <dbReference type="EMBL" id="EAT12691.1"/>
    </source>
</evidence>
<dbReference type="PRINTS" id="PR00410">
    <property type="entry name" value="PHEHYDRXLASE"/>
</dbReference>
<protein>
    <recommendedName>
        <fullName evidence="4">FAD-binding FR-type domain-containing protein</fullName>
    </recommendedName>
</protein>
<keyword evidence="2" id="KW-0455">Luminescence</keyword>
<dbReference type="InterPro" id="IPR001433">
    <property type="entry name" value="OxRdtase_FAD/NAD-bd"/>
</dbReference>
<keyword evidence="1" id="KW-0560">Oxidoreductase</keyword>
<evidence type="ECO:0000313" key="6">
    <source>
        <dbReference type="Proteomes" id="UP000004263"/>
    </source>
</evidence>
<comment type="similarity">
    <text evidence="3">Belongs to the Fre/LuxG FAD/NAD(P) flavoprotein oxidoreductase family.</text>
</comment>
<dbReference type="InterPro" id="IPR017927">
    <property type="entry name" value="FAD-bd_FR_type"/>
</dbReference>
<sequence length="265" mass="30231">MTDSAMSRVVAEDKVGTYACSVISVRPLNGIIFEIELQSLKGEHLSYKSGQYLALELDVNNDGQVHSLFYTIASRFNLEQPNSLQLIIQKNSEFSSKVIDRLMEALQNQEPVNIALPMGKAFLQTDLRFPHVLIAAGSGISKIKSIAEEILTQRPDANVRIYWSNRKIDDFFMLSRFHEWSEFHQNLHFTPILESADKKWCGRTGYIYEVIKEDLLDLSDAQTYLCGSPQMVYGTMDELRSEGLKQENCYSDVFEFAPKERKIAV</sequence>
<gene>
    <name evidence="5" type="ORF">RED65_13442</name>
</gene>
<dbReference type="GO" id="GO:0016491">
    <property type="term" value="F:oxidoreductase activity"/>
    <property type="evidence" value="ECO:0007669"/>
    <property type="project" value="UniProtKB-KW"/>
</dbReference>
<comment type="caution">
    <text evidence="5">The sequence shown here is derived from an EMBL/GenBank/DDBJ whole genome shotgun (WGS) entry which is preliminary data.</text>
</comment>
<dbReference type="SUPFAM" id="SSF52343">
    <property type="entry name" value="Ferredoxin reductase-like, C-terminal NADP-linked domain"/>
    <property type="match status" value="1"/>
</dbReference>
<dbReference type="InterPro" id="IPR050415">
    <property type="entry name" value="MRET"/>
</dbReference>
<dbReference type="Gene3D" id="3.40.50.80">
    <property type="entry name" value="Nucleotide-binding domain of ferredoxin-NADP reductase (FNR) module"/>
    <property type="match status" value="1"/>
</dbReference>
<dbReference type="HOGENOM" id="CLU_003827_7_4_6"/>
<dbReference type="AlphaFoldDB" id="Q1N3A0"/>
<organism evidence="5 6">
    <name type="scientific">Bermanella marisrubri</name>
    <dbReference type="NCBI Taxonomy" id="207949"/>
    <lineage>
        <taxon>Bacteria</taxon>
        <taxon>Pseudomonadati</taxon>
        <taxon>Pseudomonadota</taxon>
        <taxon>Gammaproteobacteria</taxon>
        <taxon>Oceanospirillales</taxon>
        <taxon>Oceanospirillaceae</taxon>
        <taxon>Bermanella</taxon>
    </lineage>
</organism>
<dbReference type="PANTHER" id="PTHR47354">
    <property type="entry name" value="NADH OXIDOREDUCTASE HCR"/>
    <property type="match status" value="1"/>
</dbReference>
<evidence type="ECO:0000256" key="2">
    <source>
        <dbReference type="ARBA" id="ARBA00023223"/>
    </source>
</evidence>
<dbReference type="GO" id="GO:0008218">
    <property type="term" value="P:bioluminescence"/>
    <property type="evidence" value="ECO:0007669"/>
    <property type="project" value="UniProtKB-KW"/>
</dbReference>
<dbReference type="CDD" id="cd06189">
    <property type="entry name" value="flavin_oxioreductase"/>
    <property type="match status" value="1"/>
</dbReference>
<dbReference type="SUPFAM" id="SSF63380">
    <property type="entry name" value="Riboflavin synthase domain-like"/>
    <property type="match status" value="1"/>
</dbReference>
<evidence type="ECO:0000256" key="3">
    <source>
        <dbReference type="ARBA" id="ARBA00038177"/>
    </source>
</evidence>
<evidence type="ECO:0000256" key="1">
    <source>
        <dbReference type="ARBA" id="ARBA00023002"/>
    </source>
</evidence>